<sequence length="736" mass="83742">MPMLDHEHIAALSMYPFLINPLYQPSIYSSYIPLPYDATTRLIPIGQVPYQKEEYHHRFFGPLHTQFPIGYTNVQGIMSSTLINNDPEVNETVNVPNSIPPGNQEVIKKYDNQSHTPEQKLNQSQDYIDHTSTQGLNLEELIKNDQKKIDISEQQNSKSDRKLLDQTIVDDLQNTVTADQNQMSESYEIQDLQPITTTIESNNTSMTLNTINFTETYQTSTISSLNISNKTSKSKIYSNSVSQFSLSSDQLVKHINLPNHSTTQEPTFLSNTDKNQEITLTFEERSQQNKLQKAHHYSNHKLTADILKVPIINIGEISTETAITRQDSKLINVFPMPPLTTTTTLFSTPLCENNYSEITSSSHSPRITSNGKEKNNPSSDQKLKKYINGQDNIMNLNSSPTPPSAISILTSKISTFSYPKTYSAIILTSSQPHHKYFSSTQSPYAKYITDKNNKIQPTSLRYTSLLPTIFQPLNINNTITTSVLVETKTEPTPSNTMNSNKYTNSITQNTNAPRHHDGLTRPTSTSKITITPHDFFYTESRVKNIQNNSTSDKNMYSYQSPKIPTATKKSNTHKDDDINNYLSITTEETKRSSFKPTVMPIKQNNSAQKKLPLITDSDDSKFRKLTYNQETLNSPRSTEDSELWYNHMYPQNPLKKEPNEEQIHFLLKKIIKLLKPEIEKQTLTKESVARLVPPRLGDPEKFVYIIYPWVIDAAKNLENEERTKINANSSTTSDKL</sequence>
<evidence type="ECO:0000256" key="1">
    <source>
        <dbReference type="SAM" id="MobiDB-lite"/>
    </source>
</evidence>
<reference evidence="2" key="1">
    <citation type="submission" date="2018-04" db="EMBL/GenBank/DDBJ databases">
        <title>Transcriptome of Schizaphis graminum biotype I.</title>
        <authorList>
            <person name="Scully E.D."/>
            <person name="Geib S.M."/>
            <person name="Palmer N.A."/>
            <person name="Koch K."/>
            <person name="Bradshaw J."/>
            <person name="Heng-Moss T."/>
            <person name="Sarath G."/>
        </authorList>
    </citation>
    <scope>NUCLEOTIDE SEQUENCE</scope>
</reference>
<accession>A0A2S2PD73</accession>
<protein>
    <submittedName>
        <fullName evidence="2">Uncharacterized protein</fullName>
    </submittedName>
</protein>
<organism evidence="2">
    <name type="scientific">Schizaphis graminum</name>
    <name type="common">Green bug aphid</name>
    <dbReference type="NCBI Taxonomy" id="13262"/>
    <lineage>
        <taxon>Eukaryota</taxon>
        <taxon>Metazoa</taxon>
        <taxon>Ecdysozoa</taxon>
        <taxon>Arthropoda</taxon>
        <taxon>Hexapoda</taxon>
        <taxon>Insecta</taxon>
        <taxon>Pterygota</taxon>
        <taxon>Neoptera</taxon>
        <taxon>Paraneoptera</taxon>
        <taxon>Hemiptera</taxon>
        <taxon>Sternorrhyncha</taxon>
        <taxon>Aphidomorpha</taxon>
        <taxon>Aphidoidea</taxon>
        <taxon>Aphididae</taxon>
        <taxon>Aphidini</taxon>
        <taxon>Schizaphis</taxon>
    </lineage>
</organism>
<feature type="compositionally biased region" description="Polar residues" evidence="1">
    <location>
        <begin position="357"/>
        <end position="380"/>
    </location>
</feature>
<evidence type="ECO:0000313" key="2">
    <source>
        <dbReference type="EMBL" id="MBY27334.1"/>
    </source>
</evidence>
<name>A0A2S2PD73_SCHGA</name>
<feature type="region of interest" description="Disordered" evidence="1">
    <location>
        <begin position="506"/>
        <end position="525"/>
    </location>
</feature>
<dbReference type="EMBL" id="GGMR01014715">
    <property type="protein sequence ID" value="MBY27334.1"/>
    <property type="molecule type" value="Transcribed_RNA"/>
</dbReference>
<feature type="region of interest" description="Disordered" evidence="1">
    <location>
        <begin position="357"/>
        <end position="383"/>
    </location>
</feature>
<dbReference type="AlphaFoldDB" id="A0A2S2PD73"/>
<gene>
    <name evidence="2" type="ORF">g.130098</name>
</gene>
<proteinExistence type="predicted"/>